<dbReference type="EMBL" id="VSRR010004848">
    <property type="protein sequence ID" value="MPC40887.1"/>
    <property type="molecule type" value="Genomic_DNA"/>
</dbReference>
<dbReference type="Proteomes" id="UP000324222">
    <property type="component" value="Unassembled WGS sequence"/>
</dbReference>
<evidence type="ECO:0000313" key="1">
    <source>
        <dbReference type="EMBL" id="MPC40887.1"/>
    </source>
</evidence>
<organism evidence="1 2">
    <name type="scientific">Portunus trituberculatus</name>
    <name type="common">Swimming crab</name>
    <name type="synonym">Neptunus trituberculatus</name>
    <dbReference type="NCBI Taxonomy" id="210409"/>
    <lineage>
        <taxon>Eukaryota</taxon>
        <taxon>Metazoa</taxon>
        <taxon>Ecdysozoa</taxon>
        <taxon>Arthropoda</taxon>
        <taxon>Crustacea</taxon>
        <taxon>Multicrustacea</taxon>
        <taxon>Malacostraca</taxon>
        <taxon>Eumalacostraca</taxon>
        <taxon>Eucarida</taxon>
        <taxon>Decapoda</taxon>
        <taxon>Pleocyemata</taxon>
        <taxon>Brachyura</taxon>
        <taxon>Eubrachyura</taxon>
        <taxon>Portunoidea</taxon>
        <taxon>Portunidae</taxon>
        <taxon>Portuninae</taxon>
        <taxon>Portunus</taxon>
    </lineage>
</organism>
<reference evidence="1 2" key="1">
    <citation type="submission" date="2019-05" db="EMBL/GenBank/DDBJ databases">
        <title>Another draft genome of Portunus trituberculatus and its Hox gene families provides insights of decapod evolution.</title>
        <authorList>
            <person name="Jeong J.-H."/>
            <person name="Song I."/>
            <person name="Kim S."/>
            <person name="Choi T."/>
            <person name="Kim D."/>
            <person name="Ryu S."/>
            <person name="Kim W."/>
        </authorList>
    </citation>
    <scope>NUCLEOTIDE SEQUENCE [LARGE SCALE GENOMIC DNA]</scope>
    <source>
        <tissue evidence="1">Muscle</tissue>
    </source>
</reference>
<gene>
    <name evidence="1" type="ORF">E2C01_034461</name>
</gene>
<sequence>MPNMTRGSINTDAFELLALNVRQYHEYASSALDTSAAPEWIIHNENGVSQFKKLRVLSDVDKYEGIS</sequence>
<protein>
    <submittedName>
        <fullName evidence="1">Uncharacterized protein</fullName>
    </submittedName>
</protein>
<dbReference type="AlphaFoldDB" id="A0A5B7F5V3"/>
<keyword evidence="2" id="KW-1185">Reference proteome</keyword>
<proteinExistence type="predicted"/>
<accession>A0A5B7F5V3</accession>
<name>A0A5B7F5V3_PORTR</name>
<comment type="caution">
    <text evidence="1">The sequence shown here is derived from an EMBL/GenBank/DDBJ whole genome shotgun (WGS) entry which is preliminary data.</text>
</comment>
<evidence type="ECO:0000313" key="2">
    <source>
        <dbReference type="Proteomes" id="UP000324222"/>
    </source>
</evidence>